<organism evidence="1 2">
    <name type="scientific">Paenibacillus thiaminolyticus</name>
    <name type="common">Bacillus thiaminolyticus</name>
    <dbReference type="NCBI Taxonomy" id="49283"/>
    <lineage>
        <taxon>Bacteria</taxon>
        <taxon>Bacillati</taxon>
        <taxon>Bacillota</taxon>
        <taxon>Bacilli</taxon>
        <taxon>Bacillales</taxon>
        <taxon>Paenibacillaceae</taxon>
        <taxon>Paenibacillus</taxon>
    </lineage>
</organism>
<protein>
    <submittedName>
        <fullName evidence="1">Uncharacterized protein</fullName>
    </submittedName>
</protein>
<name>A0A3A3GD57_PANTH</name>
<evidence type="ECO:0000313" key="1">
    <source>
        <dbReference type="EMBL" id="RJG20430.1"/>
    </source>
</evidence>
<dbReference type="AlphaFoldDB" id="A0A3A3GD57"/>
<comment type="caution">
    <text evidence="1">The sequence shown here is derived from an EMBL/GenBank/DDBJ whole genome shotgun (WGS) entry which is preliminary data.</text>
</comment>
<sequence>MTKKQTVRSRVGRPASLCAWSDAVQPAALREDARRSGGRNRGSRSCLAMKIAMKIAMKMKEEKQ</sequence>
<dbReference type="EMBL" id="QYZD01000036">
    <property type="protein sequence ID" value="RJG20430.1"/>
    <property type="molecule type" value="Genomic_DNA"/>
</dbReference>
<dbReference type="Proteomes" id="UP000266177">
    <property type="component" value="Unassembled WGS sequence"/>
</dbReference>
<evidence type="ECO:0000313" key="2">
    <source>
        <dbReference type="Proteomes" id="UP000266177"/>
    </source>
</evidence>
<reference evidence="1 2" key="1">
    <citation type="submission" date="2018-09" db="EMBL/GenBank/DDBJ databases">
        <title>Paenibacillus SK2017-BO5.</title>
        <authorList>
            <person name="Piskunova J.V."/>
            <person name="Dubiley S.A."/>
            <person name="Severinov K.V."/>
        </authorList>
    </citation>
    <scope>NUCLEOTIDE SEQUENCE [LARGE SCALE GENOMIC DNA]</scope>
    <source>
        <strain evidence="1 2">BO5</strain>
    </source>
</reference>
<gene>
    <name evidence="1" type="ORF">DQX05_25185</name>
</gene>
<proteinExistence type="predicted"/>
<accession>A0A3A3GD57</accession>